<feature type="signal peptide" evidence="3">
    <location>
        <begin position="1"/>
        <end position="21"/>
    </location>
</feature>
<protein>
    <submittedName>
        <fullName evidence="4">Uncharacterized protein</fullName>
    </submittedName>
</protein>
<dbReference type="Gene3D" id="3.40.50.200">
    <property type="entry name" value="Peptidase S8/S53 domain"/>
    <property type="match status" value="1"/>
</dbReference>
<dbReference type="InterPro" id="IPR036852">
    <property type="entry name" value="Peptidase_S8/S53_dom_sf"/>
</dbReference>
<dbReference type="InterPro" id="IPR023827">
    <property type="entry name" value="Peptidase_S8_Asp-AS"/>
</dbReference>
<dbReference type="AlphaFoldDB" id="A0A4V2UVV4"/>
<keyword evidence="1" id="KW-0378">Hydrolase</keyword>
<accession>A0A4V2UVV4</accession>
<organism evidence="4 5">
    <name type="scientific">Pseudofulvimonas gallinarii</name>
    <dbReference type="NCBI Taxonomy" id="634155"/>
    <lineage>
        <taxon>Bacteria</taxon>
        <taxon>Pseudomonadati</taxon>
        <taxon>Pseudomonadota</taxon>
        <taxon>Gammaproteobacteria</taxon>
        <taxon>Lysobacterales</taxon>
        <taxon>Rhodanobacteraceae</taxon>
        <taxon>Pseudofulvimonas</taxon>
    </lineage>
</organism>
<comment type="similarity">
    <text evidence="2">Belongs to the peptidase S8 family.</text>
</comment>
<comment type="caution">
    <text evidence="2">Lacks conserved residue(s) required for the propagation of feature annotation.</text>
</comment>
<comment type="caution">
    <text evidence="4">The sequence shown here is derived from an EMBL/GenBank/DDBJ whole genome shotgun (WGS) entry which is preliminary data.</text>
</comment>
<name>A0A4V2UVV4_9GAMM</name>
<dbReference type="PRINTS" id="PR00723">
    <property type="entry name" value="SUBTILISIN"/>
</dbReference>
<dbReference type="GO" id="GO:0006508">
    <property type="term" value="P:proteolysis"/>
    <property type="evidence" value="ECO:0007669"/>
    <property type="project" value="InterPro"/>
</dbReference>
<proteinExistence type="inferred from homology"/>
<evidence type="ECO:0000313" key="4">
    <source>
        <dbReference type="EMBL" id="TCS97217.1"/>
    </source>
</evidence>
<dbReference type="SUPFAM" id="SSF52743">
    <property type="entry name" value="Subtilisin-like"/>
    <property type="match status" value="1"/>
</dbReference>
<dbReference type="InterPro" id="IPR015500">
    <property type="entry name" value="Peptidase_S8_subtilisin-rel"/>
</dbReference>
<dbReference type="OrthoDB" id="9798386at2"/>
<evidence type="ECO:0000256" key="1">
    <source>
        <dbReference type="ARBA" id="ARBA00022801"/>
    </source>
</evidence>
<gene>
    <name evidence="4" type="ORF">EDC25_11469</name>
</gene>
<reference evidence="4 5" key="1">
    <citation type="submission" date="2019-03" db="EMBL/GenBank/DDBJ databases">
        <title>Genomic Encyclopedia of Type Strains, Phase IV (KMG-IV): sequencing the most valuable type-strain genomes for metagenomic binning, comparative biology and taxonomic classification.</title>
        <authorList>
            <person name="Goeker M."/>
        </authorList>
    </citation>
    <scope>NUCLEOTIDE SEQUENCE [LARGE SCALE GENOMIC DNA]</scope>
    <source>
        <strain evidence="4 5">DSM 21944</strain>
    </source>
</reference>
<dbReference type="GO" id="GO:0004252">
    <property type="term" value="F:serine-type endopeptidase activity"/>
    <property type="evidence" value="ECO:0007669"/>
    <property type="project" value="InterPro"/>
</dbReference>
<keyword evidence="3" id="KW-0732">Signal</keyword>
<dbReference type="EMBL" id="SMAF01000014">
    <property type="protein sequence ID" value="TCS97217.1"/>
    <property type="molecule type" value="Genomic_DNA"/>
</dbReference>
<feature type="chain" id="PRO_5020917668" evidence="3">
    <location>
        <begin position="22"/>
        <end position="448"/>
    </location>
</feature>
<dbReference type="Proteomes" id="UP000294599">
    <property type="component" value="Unassembled WGS sequence"/>
</dbReference>
<evidence type="ECO:0000256" key="3">
    <source>
        <dbReference type="SAM" id="SignalP"/>
    </source>
</evidence>
<dbReference type="RefSeq" id="WP_132577475.1">
    <property type="nucleotide sequence ID" value="NZ_JBHLWF010000084.1"/>
</dbReference>
<keyword evidence="5" id="KW-1185">Reference proteome</keyword>
<dbReference type="PROSITE" id="PS51892">
    <property type="entry name" value="SUBTILASE"/>
    <property type="match status" value="1"/>
</dbReference>
<dbReference type="PROSITE" id="PS00136">
    <property type="entry name" value="SUBTILASE_ASP"/>
    <property type="match status" value="1"/>
</dbReference>
<sequence>MSPLRAALIALLFCAARLAMAGDPPVLHIGPPSLEPQAPVAGEPIFVRFRTGPCVGIIDGPDDTDISLEGSTITFIVDGVRWNNLTFCLATPWHHSYPLGNYPPGNYTLIAQLRYRSFSPNIITETFGTIDFSVTGAPVVPQPVPSSDGYWLWLLIAGVMILAARRWLIRSGAPVILFAALSIGGDSPALAQSESSNRLHVLLSSDIDPAQVVEAWRDDVPLSKPDLSHGQPLLVTYLLPLRAEGDFKARLLLHPDTPRAKLERYVVIVYPDHTNLDDVMATLEEEPGIDAVGAPQPLSFSGASLTHFTVETSLGMADAGTQQYGWQALNIPAAWRWAGGHGLIGLVDSGLATQHPELRAFTPGGSFTRGNFLPVYSLDVGRWVGPPGQGGQDVDTNVDERQPEFVHGAPQCPRDPNGFASIDSVGHGTHVAGLAEANAYDDSGFAGT</sequence>
<evidence type="ECO:0000313" key="5">
    <source>
        <dbReference type="Proteomes" id="UP000294599"/>
    </source>
</evidence>
<evidence type="ECO:0000256" key="2">
    <source>
        <dbReference type="PROSITE-ProRule" id="PRU01240"/>
    </source>
</evidence>